<sequence length="174" mass="21369">MVVRRIKEVEFLETEQKFHQGRYEEQMSKYNDFFTRMRELKQMVNRDDAYRKETLKNQLDKAKGDLNREKAAVQQQIDQQEKVILDTAVMQTKSMKLIKEKMIQILCNRKLKNCRQYQDQNIMIGKFYHHLMIARWHKAQINQKQDLNYHLNHMILQFLKNHKKLFNTIFQEYI</sequence>
<evidence type="ECO:0000256" key="3">
    <source>
        <dbReference type="ARBA" id="ARBA00022490"/>
    </source>
</evidence>
<evidence type="ECO:0000313" key="9">
    <source>
        <dbReference type="EMBL" id="CAD8069511.1"/>
    </source>
</evidence>
<evidence type="ECO:0000256" key="8">
    <source>
        <dbReference type="SAM" id="Coils"/>
    </source>
</evidence>
<comment type="subcellular location">
    <subcellularLocation>
        <location evidence="1">Cytoplasm</location>
        <location evidence="1">Cytoskeleton</location>
        <location evidence="1">Cilium basal body</location>
    </subcellularLocation>
    <subcellularLocation>
        <location evidence="2">Cytoplasm</location>
        <location evidence="2">Cytoskeleton</location>
        <location evidence="2">Microtubule organizing center</location>
        <location evidence="2">Centrosome</location>
    </subcellularLocation>
</comment>
<comment type="caution">
    <text evidence="9">The sequence shown here is derived from an EMBL/GenBank/DDBJ whole genome shotgun (WGS) entry which is preliminary data.</text>
</comment>
<evidence type="ECO:0000256" key="2">
    <source>
        <dbReference type="ARBA" id="ARBA00004300"/>
    </source>
</evidence>
<keyword evidence="10" id="KW-1185">Reference proteome</keyword>
<evidence type="ECO:0000313" key="10">
    <source>
        <dbReference type="Proteomes" id="UP000692954"/>
    </source>
</evidence>
<dbReference type="InterPro" id="IPR026201">
    <property type="entry name" value="Cep290"/>
</dbReference>
<keyword evidence="7" id="KW-0966">Cell projection</keyword>
<dbReference type="PANTHER" id="PTHR18879:SF20">
    <property type="entry name" value="CENTROSOMAL PROTEIN OF 290 KDA"/>
    <property type="match status" value="1"/>
</dbReference>
<keyword evidence="3" id="KW-0963">Cytoplasm</keyword>
<evidence type="ECO:0000256" key="7">
    <source>
        <dbReference type="ARBA" id="ARBA00023273"/>
    </source>
</evidence>
<keyword evidence="4" id="KW-0970">Cilium biogenesis/degradation</keyword>
<evidence type="ECO:0000256" key="4">
    <source>
        <dbReference type="ARBA" id="ARBA00022794"/>
    </source>
</evidence>
<proteinExistence type="predicted"/>
<protein>
    <submittedName>
        <fullName evidence="9">Uncharacterized protein</fullName>
    </submittedName>
</protein>
<dbReference type="GO" id="GO:0005813">
    <property type="term" value="C:centrosome"/>
    <property type="evidence" value="ECO:0007669"/>
    <property type="project" value="UniProtKB-SubCell"/>
</dbReference>
<gene>
    <name evidence="9" type="ORF">PSON_ATCC_30995.1.T0250319</name>
</gene>
<dbReference type="AlphaFoldDB" id="A0A8S1LV66"/>
<organism evidence="9 10">
    <name type="scientific">Paramecium sonneborni</name>
    <dbReference type="NCBI Taxonomy" id="65129"/>
    <lineage>
        <taxon>Eukaryota</taxon>
        <taxon>Sar</taxon>
        <taxon>Alveolata</taxon>
        <taxon>Ciliophora</taxon>
        <taxon>Intramacronucleata</taxon>
        <taxon>Oligohymenophorea</taxon>
        <taxon>Peniculida</taxon>
        <taxon>Parameciidae</taxon>
        <taxon>Paramecium</taxon>
    </lineage>
</organism>
<reference evidence="9" key="1">
    <citation type="submission" date="2021-01" db="EMBL/GenBank/DDBJ databases">
        <authorList>
            <consortium name="Genoscope - CEA"/>
            <person name="William W."/>
        </authorList>
    </citation>
    <scope>NUCLEOTIDE SEQUENCE</scope>
</reference>
<feature type="coiled-coil region" evidence="8">
    <location>
        <begin position="52"/>
        <end position="83"/>
    </location>
</feature>
<keyword evidence="5 8" id="KW-0175">Coiled coil</keyword>
<name>A0A8S1LV66_9CILI</name>
<accession>A0A8S1LV66</accession>
<dbReference type="EMBL" id="CAJJDN010000025">
    <property type="protein sequence ID" value="CAD8069511.1"/>
    <property type="molecule type" value="Genomic_DNA"/>
</dbReference>
<dbReference type="PANTHER" id="PTHR18879">
    <property type="entry name" value="CENTROSOMAL PROTEIN OF 290 KDA"/>
    <property type="match status" value="1"/>
</dbReference>
<evidence type="ECO:0000256" key="6">
    <source>
        <dbReference type="ARBA" id="ARBA00023212"/>
    </source>
</evidence>
<dbReference type="GO" id="GO:0030030">
    <property type="term" value="P:cell projection organization"/>
    <property type="evidence" value="ECO:0007669"/>
    <property type="project" value="UniProtKB-KW"/>
</dbReference>
<evidence type="ECO:0000256" key="5">
    <source>
        <dbReference type="ARBA" id="ARBA00023054"/>
    </source>
</evidence>
<evidence type="ECO:0000256" key="1">
    <source>
        <dbReference type="ARBA" id="ARBA00004120"/>
    </source>
</evidence>
<dbReference type="Proteomes" id="UP000692954">
    <property type="component" value="Unassembled WGS sequence"/>
</dbReference>
<keyword evidence="6" id="KW-0206">Cytoskeleton</keyword>